<dbReference type="InterPro" id="IPR017941">
    <property type="entry name" value="Rieske_2Fe-2S"/>
</dbReference>
<feature type="domain" description="Rieske" evidence="9">
    <location>
        <begin position="78"/>
        <end position="172"/>
    </location>
</feature>
<dbReference type="PATRIC" id="fig|671143.5.peg.1477"/>
<dbReference type="AlphaFoldDB" id="D5MG49"/>
<dbReference type="KEGG" id="mox:DAMO_1672"/>
<keyword evidence="5" id="KW-1015">Disulfide bond</keyword>
<dbReference type="InterPro" id="IPR036922">
    <property type="entry name" value="Rieske_2Fe-2S_sf"/>
</dbReference>
<protein>
    <submittedName>
        <fullName evidence="10">Similar to Rieske 2Fe-2S iron sulfur protein (Cytochrome b6-F complex)</fullName>
        <ecNumber evidence="10">1.10.99.1</ecNumber>
    </submittedName>
</protein>
<dbReference type="EMBL" id="FP565575">
    <property type="protein sequence ID" value="CBE68730.1"/>
    <property type="molecule type" value="Genomic_DNA"/>
</dbReference>
<gene>
    <name evidence="10" type="primary">petC</name>
    <name evidence="10" type="ORF">DAMO_1672</name>
</gene>
<organism evidence="10 11">
    <name type="scientific">Methylomirabilis oxygeniifera</name>
    <dbReference type="NCBI Taxonomy" id="671143"/>
    <lineage>
        <taxon>Bacteria</taxon>
        <taxon>Candidatus Methylomirabilota</taxon>
        <taxon>Candidatus Methylomirabilia</taxon>
        <taxon>Candidatus Methylomirabilales</taxon>
        <taxon>Candidatus Methylomirabilaceae</taxon>
        <taxon>Candidatus Methylomirabilis</taxon>
    </lineage>
</organism>
<dbReference type="Proteomes" id="UP000006898">
    <property type="component" value="Chromosome"/>
</dbReference>
<dbReference type="PRINTS" id="PR00162">
    <property type="entry name" value="RIESKE"/>
</dbReference>
<proteinExistence type="predicted"/>
<keyword evidence="2" id="KW-0479">Metal-binding</keyword>
<evidence type="ECO:0000256" key="2">
    <source>
        <dbReference type="ARBA" id="ARBA00022723"/>
    </source>
</evidence>
<dbReference type="GO" id="GO:0016020">
    <property type="term" value="C:membrane"/>
    <property type="evidence" value="ECO:0007669"/>
    <property type="project" value="InterPro"/>
</dbReference>
<dbReference type="HOGENOM" id="CLU_055690_1_1_0"/>
<evidence type="ECO:0000256" key="5">
    <source>
        <dbReference type="ARBA" id="ARBA00023157"/>
    </source>
</evidence>
<evidence type="ECO:0000256" key="7">
    <source>
        <dbReference type="SAM" id="MobiDB-lite"/>
    </source>
</evidence>
<evidence type="ECO:0000256" key="8">
    <source>
        <dbReference type="SAM" id="Phobius"/>
    </source>
</evidence>
<dbReference type="Gene3D" id="2.102.10.10">
    <property type="entry name" value="Rieske [2Fe-2S] iron-sulphur domain"/>
    <property type="match status" value="1"/>
</dbReference>
<keyword evidence="3" id="KW-0408">Iron</keyword>
<keyword evidence="8" id="KW-0812">Transmembrane</keyword>
<keyword evidence="10" id="KW-0560">Oxidoreductase</keyword>
<evidence type="ECO:0000313" key="11">
    <source>
        <dbReference type="Proteomes" id="UP000006898"/>
    </source>
</evidence>
<feature type="transmembrane region" description="Helical" evidence="8">
    <location>
        <begin position="46"/>
        <end position="68"/>
    </location>
</feature>
<evidence type="ECO:0000313" key="10">
    <source>
        <dbReference type="EMBL" id="CBE68730.1"/>
    </source>
</evidence>
<keyword evidence="4" id="KW-0411">Iron-sulfur</keyword>
<accession>D5MG49</accession>
<evidence type="ECO:0000256" key="6">
    <source>
        <dbReference type="ARBA" id="ARBA00034078"/>
    </source>
</evidence>
<sequence>MTTSVVTAEGAVDEQSPTGENREDRLIATPEGSNATLWSRRDVFCLAGWCGIAAGLGIGGVAFGRFMFPRVLFEPSAVFKAGLPEEYPVGTVSERWKQEAGVWIVHEADGFYALLAVCTHLGCTPNWLNAENKFKCPCHGSGFHRDGINFEGPAPRPLERVKITLGDDGQLVVDKSVLFRFERGDWTKPEAFLKLKV</sequence>
<dbReference type="STRING" id="671143.DAMO_1672"/>
<evidence type="ECO:0000259" key="9">
    <source>
        <dbReference type="PROSITE" id="PS51296"/>
    </source>
</evidence>
<evidence type="ECO:0000256" key="3">
    <source>
        <dbReference type="ARBA" id="ARBA00023004"/>
    </source>
</evidence>
<dbReference type="GO" id="GO:0016491">
    <property type="term" value="F:oxidoreductase activity"/>
    <property type="evidence" value="ECO:0007669"/>
    <property type="project" value="UniProtKB-KW"/>
</dbReference>
<comment type="cofactor">
    <cofactor evidence="6">
        <name>[2Fe-2S] cluster</name>
        <dbReference type="ChEBI" id="CHEBI:190135"/>
    </cofactor>
</comment>
<dbReference type="InterPro" id="IPR014349">
    <property type="entry name" value="Rieske_Fe-S_prot"/>
</dbReference>
<feature type="region of interest" description="Disordered" evidence="7">
    <location>
        <begin position="1"/>
        <end position="22"/>
    </location>
</feature>
<name>D5MG49_METO1</name>
<dbReference type="PROSITE" id="PS51296">
    <property type="entry name" value="RIESKE"/>
    <property type="match status" value="1"/>
</dbReference>
<evidence type="ECO:0000256" key="1">
    <source>
        <dbReference type="ARBA" id="ARBA00022714"/>
    </source>
</evidence>
<dbReference type="PANTHER" id="PTHR10134">
    <property type="entry name" value="CYTOCHROME B-C1 COMPLEX SUBUNIT RIESKE, MITOCHONDRIAL"/>
    <property type="match status" value="1"/>
</dbReference>
<dbReference type="InterPro" id="IPR005805">
    <property type="entry name" value="Rieske_Fe-S_prot_C"/>
</dbReference>
<dbReference type="GO" id="GO:0051537">
    <property type="term" value="F:2 iron, 2 sulfur cluster binding"/>
    <property type="evidence" value="ECO:0007669"/>
    <property type="project" value="UniProtKB-KW"/>
</dbReference>
<keyword evidence="1" id="KW-0001">2Fe-2S</keyword>
<evidence type="ECO:0000256" key="4">
    <source>
        <dbReference type="ARBA" id="ARBA00023014"/>
    </source>
</evidence>
<reference evidence="10 11" key="1">
    <citation type="journal article" date="2010" name="Nature">
        <title>Nitrite-driven anaerobic methane oxidation by oxygenic bacteria.</title>
        <authorList>
            <person name="Ettwig K.F."/>
            <person name="Butler M.K."/>
            <person name="Le Paslier D."/>
            <person name="Pelletier E."/>
            <person name="Mangenot S."/>
            <person name="Kuypers M.M.M."/>
            <person name="Schreiber F."/>
            <person name="Dutilh B.E."/>
            <person name="Zedelius J."/>
            <person name="de Beer D."/>
            <person name="Gloerich J."/>
            <person name="Wessels H.J.C.T."/>
            <person name="van Allen T."/>
            <person name="Luesken F."/>
            <person name="Wu M."/>
            <person name="van de Pas-Schoonen K.T."/>
            <person name="Op den Camp H.J.M."/>
            <person name="Janssen-Megens E.M."/>
            <person name="Francoijs K-J."/>
            <person name="Stunnenberg H."/>
            <person name="Weissenbach J."/>
            <person name="Jetten M.S.M."/>
            <person name="Strous M."/>
        </authorList>
    </citation>
    <scope>NUCLEOTIDE SEQUENCE [LARGE SCALE GENOMIC DNA]</scope>
</reference>
<dbReference type="SUPFAM" id="SSF50022">
    <property type="entry name" value="ISP domain"/>
    <property type="match status" value="1"/>
</dbReference>
<keyword evidence="8" id="KW-1133">Transmembrane helix</keyword>
<keyword evidence="8" id="KW-0472">Membrane</keyword>
<dbReference type="GO" id="GO:0046872">
    <property type="term" value="F:metal ion binding"/>
    <property type="evidence" value="ECO:0007669"/>
    <property type="project" value="UniProtKB-KW"/>
</dbReference>
<dbReference type="EC" id="1.10.99.1" evidence="10"/>
<dbReference type="Pfam" id="PF00355">
    <property type="entry name" value="Rieske"/>
    <property type="match status" value="1"/>
</dbReference>
<dbReference type="eggNOG" id="COG0723">
    <property type="taxonomic scope" value="Bacteria"/>
</dbReference>